<protein>
    <submittedName>
        <fullName evidence="1">Uncharacterized protein</fullName>
    </submittedName>
</protein>
<evidence type="ECO:0000313" key="2">
    <source>
        <dbReference type="Proteomes" id="UP000814033"/>
    </source>
</evidence>
<accession>A0ACB8RTX2</accession>
<gene>
    <name evidence="1" type="ORF">FA95DRAFT_1208845</name>
</gene>
<keyword evidence="2" id="KW-1185">Reference proteome</keyword>
<name>A0ACB8RTX2_9AGAM</name>
<evidence type="ECO:0000313" key="1">
    <source>
        <dbReference type="EMBL" id="KAI0047606.1"/>
    </source>
</evidence>
<reference evidence="1" key="1">
    <citation type="submission" date="2021-02" db="EMBL/GenBank/DDBJ databases">
        <authorList>
            <consortium name="DOE Joint Genome Institute"/>
            <person name="Ahrendt S."/>
            <person name="Looney B.P."/>
            <person name="Miyauchi S."/>
            <person name="Morin E."/>
            <person name="Drula E."/>
            <person name="Courty P.E."/>
            <person name="Chicoki N."/>
            <person name="Fauchery L."/>
            <person name="Kohler A."/>
            <person name="Kuo A."/>
            <person name="Labutti K."/>
            <person name="Pangilinan J."/>
            <person name="Lipzen A."/>
            <person name="Riley R."/>
            <person name="Andreopoulos W."/>
            <person name="He G."/>
            <person name="Johnson J."/>
            <person name="Barry K.W."/>
            <person name="Grigoriev I.V."/>
            <person name="Nagy L."/>
            <person name="Hibbett D."/>
            <person name="Henrissat B."/>
            <person name="Matheny P.B."/>
            <person name="Labbe J."/>
            <person name="Martin F."/>
        </authorList>
    </citation>
    <scope>NUCLEOTIDE SEQUENCE</scope>
    <source>
        <strain evidence="1">FP105234-sp</strain>
    </source>
</reference>
<reference evidence="1" key="2">
    <citation type="journal article" date="2022" name="New Phytol.">
        <title>Evolutionary transition to the ectomycorrhizal habit in the genomes of a hyperdiverse lineage of mushroom-forming fungi.</title>
        <authorList>
            <person name="Looney B."/>
            <person name="Miyauchi S."/>
            <person name="Morin E."/>
            <person name="Drula E."/>
            <person name="Courty P.E."/>
            <person name="Kohler A."/>
            <person name="Kuo A."/>
            <person name="LaButti K."/>
            <person name="Pangilinan J."/>
            <person name="Lipzen A."/>
            <person name="Riley R."/>
            <person name="Andreopoulos W."/>
            <person name="He G."/>
            <person name="Johnson J."/>
            <person name="Nolan M."/>
            <person name="Tritt A."/>
            <person name="Barry K.W."/>
            <person name="Grigoriev I.V."/>
            <person name="Nagy L.G."/>
            <person name="Hibbett D."/>
            <person name="Henrissat B."/>
            <person name="Matheny P.B."/>
            <person name="Labbe J."/>
            <person name="Martin F.M."/>
        </authorList>
    </citation>
    <scope>NUCLEOTIDE SEQUENCE</scope>
    <source>
        <strain evidence="1">FP105234-sp</strain>
    </source>
</reference>
<sequence length="192" mass="20551">MAQSPEIARTCVALRSALPMHGGLQSDDPLTRLGGPPGGGVATPRRTAAFVPSIFPSWVTDLALIAQGSGCIHPVPAIRGCRQLNRQHIFTSRHACATPPISIAGTSDTDGTPGNASRCDSGWGRRAHPGPPGPVRWELCICARRDSTPAAGSSSGRRPEWLTWRREGERRARSAGTCYPTRSRARRRSGRI</sequence>
<comment type="caution">
    <text evidence="1">The sequence shown here is derived from an EMBL/GenBank/DDBJ whole genome shotgun (WGS) entry which is preliminary data.</text>
</comment>
<dbReference type="EMBL" id="MU275901">
    <property type="protein sequence ID" value="KAI0047606.1"/>
    <property type="molecule type" value="Genomic_DNA"/>
</dbReference>
<dbReference type="Proteomes" id="UP000814033">
    <property type="component" value="Unassembled WGS sequence"/>
</dbReference>
<proteinExistence type="predicted"/>
<organism evidence="1 2">
    <name type="scientific">Auriscalpium vulgare</name>
    <dbReference type="NCBI Taxonomy" id="40419"/>
    <lineage>
        <taxon>Eukaryota</taxon>
        <taxon>Fungi</taxon>
        <taxon>Dikarya</taxon>
        <taxon>Basidiomycota</taxon>
        <taxon>Agaricomycotina</taxon>
        <taxon>Agaricomycetes</taxon>
        <taxon>Russulales</taxon>
        <taxon>Auriscalpiaceae</taxon>
        <taxon>Auriscalpium</taxon>
    </lineage>
</organism>